<dbReference type="GO" id="GO:0006777">
    <property type="term" value="P:Mo-molybdopterin cofactor biosynthetic process"/>
    <property type="evidence" value="ECO:0007669"/>
    <property type="project" value="InterPro"/>
</dbReference>
<dbReference type="RefSeq" id="WP_071311052.1">
    <property type="nucleotide sequence ID" value="NZ_MLQR01000050.1"/>
</dbReference>
<evidence type="ECO:0000313" key="2">
    <source>
        <dbReference type="EMBL" id="OIJ10479.1"/>
    </source>
</evidence>
<dbReference type="NCBIfam" id="TIGR00176">
    <property type="entry name" value="mobB"/>
    <property type="match status" value="1"/>
</dbReference>
<sequence>MNQQIIQVAGFSNSGKTTLVEKLVRLLTKEGYRVGTLKHHGHGGQLTSTDYGKDSWKHSQAGSIASCAVSAGDLQLTINKEQHWEVDELLSIYCKLPIDVIVIEGFKMAQYPKIVILKEEKDVTLLSKLKNIFCVISWFPLETDKKMQGISYFQIEEEGHYTNFILQKVKGQDNE</sequence>
<organism evidence="2 3">
    <name type="scientific">Anaerobacillus alkalilacustris</name>
    <dbReference type="NCBI Taxonomy" id="393763"/>
    <lineage>
        <taxon>Bacteria</taxon>
        <taxon>Bacillati</taxon>
        <taxon>Bacillota</taxon>
        <taxon>Bacilli</taxon>
        <taxon>Bacillales</taxon>
        <taxon>Bacillaceae</taxon>
        <taxon>Anaerobacillus</taxon>
    </lineage>
</organism>
<keyword evidence="3" id="KW-1185">Reference proteome</keyword>
<name>A0A1S2LDA1_9BACI</name>
<dbReference type="OrthoDB" id="9786803at2"/>
<accession>A0A1S2LDA1</accession>
<dbReference type="AlphaFoldDB" id="A0A1S2LDA1"/>
<dbReference type="EMBL" id="MLQR01000050">
    <property type="protein sequence ID" value="OIJ10479.1"/>
    <property type="molecule type" value="Genomic_DNA"/>
</dbReference>
<feature type="domain" description="Molybdopterin-guanine dinucleotide biosynthesis protein B (MobB)" evidence="1">
    <location>
        <begin position="5"/>
        <end position="138"/>
    </location>
</feature>
<gene>
    <name evidence="2" type="ORF">BKP37_18260</name>
</gene>
<dbReference type="InterPro" id="IPR004435">
    <property type="entry name" value="MobB_dom"/>
</dbReference>
<reference evidence="2 3" key="1">
    <citation type="submission" date="2016-10" db="EMBL/GenBank/DDBJ databases">
        <title>Draft genome sequences of four alkaliphilic bacteria belonging to the Anaerobacillus genus.</title>
        <authorList>
            <person name="Bassil N.M."/>
            <person name="Lloyd J.R."/>
        </authorList>
    </citation>
    <scope>NUCLEOTIDE SEQUENCE [LARGE SCALE GENOMIC DNA]</scope>
    <source>
        <strain evidence="2 3">DSM 18345</strain>
    </source>
</reference>
<proteinExistence type="predicted"/>
<dbReference type="PANTHER" id="PTHR40072:SF1">
    <property type="entry name" value="MOLYBDOPTERIN-GUANINE DINUCLEOTIDE BIOSYNTHESIS ADAPTER PROTEIN"/>
    <property type="match status" value="1"/>
</dbReference>
<comment type="caution">
    <text evidence="2">The sequence shown here is derived from an EMBL/GenBank/DDBJ whole genome shotgun (WGS) entry which is preliminary data.</text>
</comment>
<dbReference type="InterPro" id="IPR052539">
    <property type="entry name" value="MGD_biosynthesis_adapter"/>
</dbReference>
<dbReference type="Pfam" id="PF03205">
    <property type="entry name" value="MobB"/>
    <property type="match status" value="1"/>
</dbReference>
<dbReference type="Gene3D" id="3.40.50.300">
    <property type="entry name" value="P-loop containing nucleotide triphosphate hydrolases"/>
    <property type="match status" value="1"/>
</dbReference>
<evidence type="ECO:0000259" key="1">
    <source>
        <dbReference type="Pfam" id="PF03205"/>
    </source>
</evidence>
<dbReference type="InterPro" id="IPR027417">
    <property type="entry name" value="P-loop_NTPase"/>
</dbReference>
<dbReference type="PANTHER" id="PTHR40072">
    <property type="entry name" value="MOLYBDOPTERIN-GUANINE DINUCLEOTIDE BIOSYNTHESIS ADAPTER PROTEIN-RELATED"/>
    <property type="match status" value="1"/>
</dbReference>
<dbReference type="SUPFAM" id="SSF52540">
    <property type="entry name" value="P-loop containing nucleoside triphosphate hydrolases"/>
    <property type="match status" value="1"/>
</dbReference>
<protein>
    <submittedName>
        <fullName evidence="2">Molybdopterin-guanine dinucleotide biosynthesis protein B</fullName>
    </submittedName>
</protein>
<dbReference type="GO" id="GO:0005525">
    <property type="term" value="F:GTP binding"/>
    <property type="evidence" value="ECO:0007669"/>
    <property type="project" value="InterPro"/>
</dbReference>
<evidence type="ECO:0000313" key="3">
    <source>
        <dbReference type="Proteomes" id="UP000179524"/>
    </source>
</evidence>
<dbReference type="Proteomes" id="UP000179524">
    <property type="component" value="Unassembled WGS sequence"/>
</dbReference>
<dbReference type="CDD" id="cd03116">
    <property type="entry name" value="MobB"/>
    <property type="match status" value="1"/>
</dbReference>